<dbReference type="InterPro" id="IPR029058">
    <property type="entry name" value="AB_hydrolase_fold"/>
</dbReference>
<evidence type="ECO:0000256" key="2">
    <source>
        <dbReference type="SAM" id="Phobius"/>
    </source>
</evidence>
<evidence type="ECO:0000259" key="4">
    <source>
        <dbReference type="Pfam" id="PF07859"/>
    </source>
</evidence>
<feature type="transmembrane region" description="Helical" evidence="2">
    <location>
        <begin position="480"/>
        <end position="498"/>
    </location>
</feature>
<dbReference type="SUPFAM" id="SSF53474">
    <property type="entry name" value="alpha/beta-Hydrolases"/>
    <property type="match status" value="1"/>
</dbReference>
<keyword evidence="2" id="KW-0472">Membrane</keyword>
<feature type="transmembrane region" description="Helical" evidence="2">
    <location>
        <begin position="354"/>
        <end position="379"/>
    </location>
</feature>
<dbReference type="InterPro" id="IPR013094">
    <property type="entry name" value="AB_hydrolase_3"/>
</dbReference>
<dbReference type="Gene3D" id="3.40.50.1820">
    <property type="entry name" value="alpha/beta hydrolase"/>
    <property type="match status" value="1"/>
</dbReference>
<comment type="caution">
    <text evidence="5">The sequence shown here is derived from an EMBL/GenBank/DDBJ whole genome shotgun (WGS) entry which is preliminary data.</text>
</comment>
<feature type="signal peptide" evidence="3">
    <location>
        <begin position="1"/>
        <end position="21"/>
    </location>
</feature>
<dbReference type="PANTHER" id="PTHR48081:SF33">
    <property type="entry name" value="KYNURENINE FORMAMIDASE"/>
    <property type="match status" value="1"/>
</dbReference>
<organism evidence="5 6">
    <name type="scientific">Planoprotostelium fungivorum</name>
    <dbReference type="NCBI Taxonomy" id="1890364"/>
    <lineage>
        <taxon>Eukaryota</taxon>
        <taxon>Amoebozoa</taxon>
        <taxon>Evosea</taxon>
        <taxon>Variosea</taxon>
        <taxon>Cavosteliida</taxon>
        <taxon>Cavosteliaceae</taxon>
        <taxon>Planoprotostelium</taxon>
    </lineage>
</organism>
<proteinExistence type="predicted"/>
<dbReference type="EMBL" id="MDYQ01000057">
    <property type="protein sequence ID" value="PRP84749.1"/>
    <property type="molecule type" value="Genomic_DNA"/>
</dbReference>
<feature type="domain" description="Alpha/beta hydrolase fold-3" evidence="4">
    <location>
        <begin position="511"/>
        <end position="690"/>
    </location>
</feature>
<keyword evidence="2" id="KW-0812">Transmembrane</keyword>
<dbReference type="InParanoid" id="A0A2P6NLD4"/>
<dbReference type="PANTHER" id="PTHR48081">
    <property type="entry name" value="AB HYDROLASE SUPERFAMILY PROTEIN C4A8.06C"/>
    <property type="match status" value="1"/>
</dbReference>
<dbReference type="GO" id="GO:0016787">
    <property type="term" value="F:hydrolase activity"/>
    <property type="evidence" value="ECO:0007669"/>
    <property type="project" value="UniProtKB-KW"/>
</dbReference>
<evidence type="ECO:0000256" key="1">
    <source>
        <dbReference type="ARBA" id="ARBA00022801"/>
    </source>
</evidence>
<dbReference type="Pfam" id="PF07859">
    <property type="entry name" value="Abhydrolase_3"/>
    <property type="match status" value="1"/>
</dbReference>
<feature type="transmembrane region" description="Helical" evidence="2">
    <location>
        <begin position="454"/>
        <end position="474"/>
    </location>
</feature>
<keyword evidence="1" id="KW-0378">Hydrolase</keyword>
<evidence type="ECO:0000313" key="6">
    <source>
        <dbReference type="Proteomes" id="UP000241769"/>
    </source>
</evidence>
<accession>A0A2P6NLD4</accession>
<keyword evidence="6" id="KW-1185">Reference proteome</keyword>
<feature type="chain" id="PRO_5015116474" evidence="3">
    <location>
        <begin position="22"/>
        <end position="715"/>
    </location>
</feature>
<dbReference type="Proteomes" id="UP000241769">
    <property type="component" value="Unassembled WGS sequence"/>
</dbReference>
<protein>
    <submittedName>
        <fullName evidence="5">Peptidase</fullName>
    </submittedName>
</protein>
<evidence type="ECO:0000256" key="3">
    <source>
        <dbReference type="SAM" id="SignalP"/>
    </source>
</evidence>
<keyword evidence="2" id="KW-1133">Transmembrane helix</keyword>
<dbReference type="OrthoDB" id="433474at2759"/>
<reference evidence="5 6" key="1">
    <citation type="journal article" date="2018" name="Genome Biol. Evol.">
        <title>Multiple Roots of Fruiting Body Formation in Amoebozoa.</title>
        <authorList>
            <person name="Hillmann F."/>
            <person name="Forbes G."/>
            <person name="Novohradska S."/>
            <person name="Ferling I."/>
            <person name="Riege K."/>
            <person name="Groth M."/>
            <person name="Westermann M."/>
            <person name="Marz M."/>
            <person name="Spaller T."/>
            <person name="Winckler T."/>
            <person name="Schaap P."/>
            <person name="Glockner G."/>
        </authorList>
    </citation>
    <scope>NUCLEOTIDE SEQUENCE [LARGE SCALE GENOMIC DNA]</scope>
    <source>
        <strain evidence="5 6">Jena</strain>
    </source>
</reference>
<dbReference type="AlphaFoldDB" id="A0A2P6NLD4"/>
<sequence>MLGTTVPPHLNLLLLFRGGYAQTYHHCMAEDILHFDAMTTPHYNCILQILCAHNELGADKALKEMIMGKQTERYTSCITKCGPHSEDLLSKVVETFPDYLHFKNTNKAIQMMNQVLSEPNANTQMITCAADVHRSRSQEQTTFPNREIELYRWALEKDPSNQAATQGILKLLSNPAFTARWKDEKNPPIRNVAAIYLLHTRDLNGLLVQAQAAIMECLKTTVAHHPSLVDVVAAVESTMEASEKVQALKRLMHPVNLAGPYIRSALADLEEVVKKSSLKPKMNVYIGIEKDSDLCIECPLQQITHSSVPVHGLLSFWLAGWLACVILRRAEAPPEKSTSSRSAIDVSLGLKTHILSTILLISTVLIQILSIEGIASMFITIKKRSSIVHTNQFSSGVTVADSSEVTKQTSGGSGVHRIASLRDVRRGAPGISRYCAKNNIVAVSINYRLSRPSTAAICFQLTTLTLIVWLLLFLSPFRGWYQLSAALLTAGTLITILAKKRYSGNAANMRQMVDDVCYSIKYVREHLNELVPGADVNKIYIGGHSAGACITSLIAMDESHLKRHGLISEDEDASKVQWLKGFVLMSGIYSLANPIHNWYWHYANIFFRAMYTSSVAGWDHEDHLRYSPIEYIKERKVTGHTSETPMAGADMLVLSAASDLGLEVDAARFVKKLQSCGYSVTHRVIPKTNHPSIASTFEKNEARNVLLQFIQSVTK</sequence>
<name>A0A2P6NLD4_9EUKA</name>
<gene>
    <name evidence="5" type="ORF">PROFUN_07851</name>
</gene>
<keyword evidence="3" id="KW-0732">Signal</keyword>
<evidence type="ECO:0000313" key="5">
    <source>
        <dbReference type="EMBL" id="PRP84749.1"/>
    </source>
</evidence>
<dbReference type="InterPro" id="IPR050300">
    <property type="entry name" value="GDXG_lipolytic_enzyme"/>
</dbReference>